<dbReference type="AlphaFoldDB" id="A0A0K2THQ3"/>
<evidence type="ECO:0000313" key="3">
    <source>
        <dbReference type="EMBL" id="CDW25162.1"/>
    </source>
</evidence>
<evidence type="ECO:0008006" key="4">
    <source>
        <dbReference type="Google" id="ProtNLM"/>
    </source>
</evidence>
<feature type="compositionally biased region" description="Polar residues" evidence="2">
    <location>
        <begin position="427"/>
        <end position="442"/>
    </location>
</feature>
<dbReference type="OrthoDB" id="10539348at2759"/>
<proteinExistence type="predicted"/>
<dbReference type="EMBL" id="HACA01007801">
    <property type="protein sequence ID" value="CDW25162.1"/>
    <property type="molecule type" value="Transcribed_RNA"/>
</dbReference>
<accession>A0A0K2THQ3</accession>
<sequence>MFICSRHYNLQGFSTSDINDYPCHVVLYRKTEAIMFGGKPDRQTLVFQWLITEMYCHMDQPLSLQMIQFEVLIRSFRNFVMILEPHNLVQELTLKTDICNNLESVLVTSSADEMIQQYLSLDFNPSVINMVHGIPVPFEGDSTDLTSVEAWVRETAKDDILSVGERELDKILRRENEVMVLFMGGPNEGNDIHPKLNSSIGIFEMSYDLPTIRVKDLKISKSYGLKNLPQILLFQNGKPRRFDKIPLNSPNVINVIEEWIVETLDRKEKKVIKSISSSAFKNSPDEFRNILLKEHKDSIRILSKEYARLQKENKALRSIIKAGQKALSSDIVDPPSTVSQTSGKALTAECGDCLSSVGQAVWTCGTLDVECIKTFVDVGSECYGCLCEILDSWWPNDAPNCFKKEIQAITNASNDVLGGESLKNDDTGSTVKLSTPGSKRST</sequence>
<feature type="non-terminal residue" evidence="3">
    <location>
        <position position="442"/>
    </location>
</feature>
<evidence type="ECO:0000256" key="2">
    <source>
        <dbReference type="SAM" id="MobiDB-lite"/>
    </source>
</evidence>
<feature type="coiled-coil region" evidence="1">
    <location>
        <begin position="292"/>
        <end position="319"/>
    </location>
</feature>
<protein>
    <recommendedName>
        <fullName evidence="4">Thioredoxin domain-containing protein</fullName>
    </recommendedName>
</protein>
<evidence type="ECO:0000256" key="1">
    <source>
        <dbReference type="SAM" id="Coils"/>
    </source>
</evidence>
<organism evidence="3">
    <name type="scientific">Lepeophtheirus salmonis</name>
    <name type="common">Salmon louse</name>
    <name type="synonym">Caligus salmonis</name>
    <dbReference type="NCBI Taxonomy" id="72036"/>
    <lineage>
        <taxon>Eukaryota</taxon>
        <taxon>Metazoa</taxon>
        <taxon>Ecdysozoa</taxon>
        <taxon>Arthropoda</taxon>
        <taxon>Crustacea</taxon>
        <taxon>Multicrustacea</taxon>
        <taxon>Hexanauplia</taxon>
        <taxon>Copepoda</taxon>
        <taxon>Siphonostomatoida</taxon>
        <taxon>Caligidae</taxon>
        <taxon>Lepeophtheirus</taxon>
    </lineage>
</organism>
<name>A0A0K2THQ3_LEPSM</name>
<keyword evidence="1" id="KW-0175">Coiled coil</keyword>
<feature type="region of interest" description="Disordered" evidence="2">
    <location>
        <begin position="419"/>
        <end position="442"/>
    </location>
</feature>
<reference evidence="3" key="1">
    <citation type="submission" date="2014-05" db="EMBL/GenBank/DDBJ databases">
        <authorList>
            <person name="Chronopoulou M."/>
        </authorList>
    </citation>
    <scope>NUCLEOTIDE SEQUENCE</scope>
    <source>
        <tissue evidence="3">Whole organism</tissue>
    </source>
</reference>